<feature type="non-terminal residue" evidence="1">
    <location>
        <position position="79"/>
    </location>
</feature>
<organism evidence="1 2">
    <name type="scientific">Pristionchus fissidentatus</name>
    <dbReference type="NCBI Taxonomy" id="1538716"/>
    <lineage>
        <taxon>Eukaryota</taxon>
        <taxon>Metazoa</taxon>
        <taxon>Ecdysozoa</taxon>
        <taxon>Nematoda</taxon>
        <taxon>Chromadorea</taxon>
        <taxon>Rhabditida</taxon>
        <taxon>Rhabditina</taxon>
        <taxon>Diplogasteromorpha</taxon>
        <taxon>Diplogasteroidea</taxon>
        <taxon>Neodiplogasteridae</taxon>
        <taxon>Pristionchus</taxon>
    </lineage>
</organism>
<evidence type="ECO:0008006" key="3">
    <source>
        <dbReference type="Google" id="ProtNLM"/>
    </source>
</evidence>
<reference evidence="1" key="1">
    <citation type="submission" date="2023-10" db="EMBL/GenBank/DDBJ databases">
        <title>Genome assembly of Pristionchus species.</title>
        <authorList>
            <person name="Yoshida K."/>
            <person name="Sommer R.J."/>
        </authorList>
    </citation>
    <scope>NUCLEOTIDE SEQUENCE</scope>
    <source>
        <strain evidence="1">RS5133</strain>
    </source>
</reference>
<dbReference type="AlphaFoldDB" id="A0AAV5VTP2"/>
<sequence length="79" mass="9721">LQRWELCRAGYEFSLVEDLFVYHRGIVRFGSECFKKKEIARRINIRRYLPILILFKRRMDLLYPMTRESCAIEDESRLY</sequence>
<dbReference type="EMBL" id="BTSY01000004">
    <property type="protein sequence ID" value="GMT22880.1"/>
    <property type="molecule type" value="Genomic_DNA"/>
</dbReference>
<comment type="caution">
    <text evidence="1">The sequence shown here is derived from an EMBL/GenBank/DDBJ whole genome shotgun (WGS) entry which is preliminary data.</text>
</comment>
<dbReference type="Proteomes" id="UP001432322">
    <property type="component" value="Unassembled WGS sequence"/>
</dbReference>
<protein>
    <recommendedName>
        <fullName evidence="3">Glycosyltransferase family 2 protein</fullName>
    </recommendedName>
</protein>
<gene>
    <name evidence="1" type="ORF">PFISCL1PPCAC_14177</name>
</gene>
<name>A0AAV5VTP2_9BILA</name>
<evidence type="ECO:0000313" key="1">
    <source>
        <dbReference type="EMBL" id="GMT22880.1"/>
    </source>
</evidence>
<proteinExistence type="predicted"/>
<keyword evidence="2" id="KW-1185">Reference proteome</keyword>
<evidence type="ECO:0000313" key="2">
    <source>
        <dbReference type="Proteomes" id="UP001432322"/>
    </source>
</evidence>
<accession>A0AAV5VTP2</accession>
<dbReference type="PANTHER" id="PTHR47411">
    <property type="entry name" value="B3GNT1, BETA-1,3-N-ACETYLGUCOSAMINYLTRANSFERASE 1, HOMOLOG"/>
    <property type="match status" value="1"/>
</dbReference>
<feature type="non-terminal residue" evidence="1">
    <location>
        <position position="1"/>
    </location>
</feature>
<dbReference type="PANTHER" id="PTHR47411:SF3">
    <property type="entry name" value="I-BETA-1,3-N-ACETYLGLUCOSAMINYLTRANSFERASE"/>
    <property type="match status" value="1"/>
</dbReference>